<evidence type="ECO:0000259" key="11">
    <source>
        <dbReference type="Pfam" id="PF04452"/>
    </source>
</evidence>
<dbReference type="CDD" id="cd18084">
    <property type="entry name" value="RsmE-like"/>
    <property type="match status" value="1"/>
</dbReference>
<keyword evidence="4 10" id="KW-0698">rRNA processing</keyword>
<evidence type="ECO:0000256" key="10">
    <source>
        <dbReference type="PIRNR" id="PIRNR015601"/>
    </source>
</evidence>
<keyword evidence="5 10" id="KW-0489">Methyltransferase</keyword>
<dbReference type="EMBL" id="JAFGIX010000054">
    <property type="protein sequence ID" value="MBN1573740.1"/>
    <property type="molecule type" value="Genomic_DNA"/>
</dbReference>
<dbReference type="InterPro" id="IPR006700">
    <property type="entry name" value="RsmE"/>
</dbReference>
<comment type="function">
    <text evidence="8 10">Specifically methylates the N3 position of the uracil ring of uridine 1498 (m3U1498) in 16S rRNA. Acts on the fully assembled 30S ribosomal subunit.</text>
</comment>
<dbReference type="Pfam" id="PF04452">
    <property type="entry name" value="Methyltrans_RNA"/>
    <property type="match status" value="1"/>
</dbReference>
<dbReference type="PANTHER" id="PTHR30027">
    <property type="entry name" value="RIBOSOMAL RNA SMALL SUBUNIT METHYLTRANSFERASE E"/>
    <property type="match status" value="1"/>
</dbReference>
<evidence type="ECO:0000256" key="3">
    <source>
        <dbReference type="ARBA" id="ARBA00022490"/>
    </source>
</evidence>
<dbReference type="InterPro" id="IPR029026">
    <property type="entry name" value="tRNA_m1G_MTases_N"/>
</dbReference>
<evidence type="ECO:0000256" key="6">
    <source>
        <dbReference type="ARBA" id="ARBA00022679"/>
    </source>
</evidence>
<gene>
    <name evidence="13" type="ORF">JW984_11145</name>
</gene>
<dbReference type="PIRSF" id="PIRSF015601">
    <property type="entry name" value="MTase_slr0722"/>
    <property type="match status" value="1"/>
</dbReference>
<evidence type="ECO:0000256" key="5">
    <source>
        <dbReference type="ARBA" id="ARBA00022603"/>
    </source>
</evidence>
<dbReference type="InterPro" id="IPR046886">
    <property type="entry name" value="RsmE_MTase_dom"/>
</dbReference>
<evidence type="ECO:0000256" key="1">
    <source>
        <dbReference type="ARBA" id="ARBA00004496"/>
    </source>
</evidence>
<evidence type="ECO:0000256" key="8">
    <source>
        <dbReference type="ARBA" id="ARBA00025699"/>
    </source>
</evidence>
<dbReference type="EC" id="2.1.1.193" evidence="10"/>
<feature type="domain" description="Ribosomal RNA small subunit methyltransferase E PUA-like" evidence="12">
    <location>
        <begin position="20"/>
        <end position="62"/>
    </location>
</feature>
<dbReference type="GO" id="GO:0070042">
    <property type="term" value="F:rRNA (uridine-N3-)-methyltransferase activity"/>
    <property type="evidence" value="ECO:0007669"/>
    <property type="project" value="TreeGrafter"/>
</dbReference>
<protein>
    <recommendedName>
        <fullName evidence="10">Ribosomal RNA small subunit methyltransferase E</fullName>
        <ecNumber evidence="10">2.1.1.193</ecNumber>
    </recommendedName>
</protein>
<dbReference type="InterPro" id="IPR029028">
    <property type="entry name" value="Alpha/beta_knot_MTases"/>
</dbReference>
<sequence>MTRLIIKESVKEGQRISVKREERHYLVDVLRLGKGGGVRVVDGEGNEFSAVIEGIYADAVELGIVEKLPDHGESPLSVRLYVGLLKGRKMERVVTDGVELGVVSITPFISSRTVPKGLSDSKLLRLKKISREQSRLSMRRVVPEVFQPVSFYSAIDKAEGERLIFYEGEGEVKWRGFPSGESRGKNPPEVVSLFTGPEGGFSREEIESALSSGFRVVGLGTRILRAETAPGIASAIVQYEWGDLKGI</sequence>
<dbReference type="Gene3D" id="3.40.1280.10">
    <property type="match status" value="1"/>
</dbReference>
<comment type="catalytic activity">
    <reaction evidence="9 10">
        <text>uridine(1498) in 16S rRNA + S-adenosyl-L-methionine = N(3)-methyluridine(1498) in 16S rRNA + S-adenosyl-L-homocysteine + H(+)</text>
        <dbReference type="Rhea" id="RHEA:42920"/>
        <dbReference type="Rhea" id="RHEA-COMP:10283"/>
        <dbReference type="Rhea" id="RHEA-COMP:10284"/>
        <dbReference type="ChEBI" id="CHEBI:15378"/>
        <dbReference type="ChEBI" id="CHEBI:57856"/>
        <dbReference type="ChEBI" id="CHEBI:59789"/>
        <dbReference type="ChEBI" id="CHEBI:65315"/>
        <dbReference type="ChEBI" id="CHEBI:74502"/>
        <dbReference type="EC" id="2.1.1.193"/>
    </reaction>
</comment>
<dbReference type="InterPro" id="IPR046887">
    <property type="entry name" value="RsmE_PUA-like"/>
</dbReference>
<accession>A0A9D8PQT1</accession>
<dbReference type="InterPro" id="IPR015947">
    <property type="entry name" value="PUA-like_sf"/>
</dbReference>
<dbReference type="Proteomes" id="UP000809273">
    <property type="component" value="Unassembled WGS sequence"/>
</dbReference>
<dbReference type="AlphaFoldDB" id="A0A9D8PQT1"/>
<dbReference type="Pfam" id="PF20260">
    <property type="entry name" value="PUA_4"/>
    <property type="match status" value="1"/>
</dbReference>
<dbReference type="SUPFAM" id="SSF75217">
    <property type="entry name" value="alpha/beta knot"/>
    <property type="match status" value="1"/>
</dbReference>
<proteinExistence type="inferred from homology"/>
<keyword evidence="7 10" id="KW-0949">S-adenosyl-L-methionine</keyword>
<dbReference type="GO" id="GO:0005737">
    <property type="term" value="C:cytoplasm"/>
    <property type="evidence" value="ECO:0007669"/>
    <property type="project" value="UniProtKB-SubCell"/>
</dbReference>
<dbReference type="SUPFAM" id="SSF88697">
    <property type="entry name" value="PUA domain-like"/>
    <property type="match status" value="1"/>
</dbReference>
<evidence type="ECO:0000256" key="2">
    <source>
        <dbReference type="ARBA" id="ARBA00005528"/>
    </source>
</evidence>
<evidence type="ECO:0000256" key="7">
    <source>
        <dbReference type="ARBA" id="ARBA00022691"/>
    </source>
</evidence>
<evidence type="ECO:0000313" key="14">
    <source>
        <dbReference type="Proteomes" id="UP000809273"/>
    </source>
</evidence>
<reference evidence="13" key="2">
    <citation type="submission" date="2021-01" db="EMBL/GenBank/DDBJ databases">
        <authorList>
            <person name="Hahn C.R."/>
            <person name="Youssef N.H."/>
            <person name="Elshahed M."/>
        </authorList>
    </citation>
    <scope>NUCLEOTIDE SEQUENCE</scope>
    <source>
        <strain evidence="13">Zod_Metabat.24</strain>
    </source>
</reference>
<dbReference type="NCBIfam" id="TIGR00046">
    <property type="entry name" value="RsmE family RNA methyltransferase"/>
    <property type="match status" value="1"/>
</dbReference>
<keyword evidence="6 10" id="KW-0808">Transferase</keyword>
<comment type="similarity">
    <text evidence="2 10">Belongs to the RNA methyltransferase RsmE family.</text>
</comment>
<comment type="caution">
    <text evidence="13">The sequence shown here is derived from an EMBL/GenBank/DDBJ whole genome shotgun (WGS) entry which is preliminary data.</text>
</comment>
<comment type="subcellular location">
    <subcellularLocation>
        <location evidence="1 10">Cytoplasm</location>
    </subcellularLocation>
</comment>
<name>A0A9D8PQT1_9DELT</name>
<dbReference type="GO" id="GO:0070475">
    <property type="term" value="P:rRNA base methylation"/>
    <property type="evidence" value="ECO:0007669"/>
    <property type="project" value="TreeGrafter"/>
</dbReference>
<organism evidence="13 14">
    <name type="scientific">Candidatus Zymogenus saltonus</name>
    <dbReference type="NCBI Taxonomy" id="2844893"/>
    <lineage>
        <taxon>Bacteria</taxon>
        <taxon>Deltaproteobacteria</taxon>
        <taxon>Candidatus Zymogenia</taxon>
        <taxon>Candidatus Zymogeniales</taxon>
        <taxon>Candidatus Zymogenaceae</taxon>
        <taxon>Candidatus Zymogenus</taxon>
    </lineage>
</organism>
<evidence type="ECO:0000259" key="12">
    <source>
        <dbReference type="Pfam" id="PF20260"/>
    </source>
</evidence>
<evidence type="ECO:0000313" key="13">
    <source>
        <dbReference type="EMBL" id="MBN1573740.1"/>
    </source>
</evidence>
<reference evidence="13" key="1">
    <citation type="journal article" date="2021" name="Environ. Microbiol.">
        <title>Genomic characterization of three novel Desulfobacterota classes expand the metabolic and phylogenetic diversity of the phylum.</title>
        <authorList>
            <person name="Murphy C.L."/>
            <person name="Biggerstaff J."/>
            <person name="Eichhorn A."/>
            <person name="Ewing E."/>
            <person name="Shahan R."/>
            <person name="Soriano D."/>
            <person name="Stewart S."/>
            <person name="VanMol K."/>
            <person name="Walker R."/>
            <person name="Walters P."/>
            <person name="Elshahed M.S."/>
            <person name="Youssef N.H."/>
        </authorList>
    </citation>
    <scope>NUCLEOTIDE SEQUENCE</scope>
    <source>
        <strain evidence="13">Zod_Metabat.24</strain>
    </source>
</reference>
<keyword evidence="3 10" id="KW-0963">Cytoplasm</keyword>
<dbReference type="PANTHER" id="PTHR30027:SF3">
    <property type="entry name" value="16S RRNA (URACIL(1498)-N(3))-METHYLTRANSFERASE"/>
    <property type="match status" value="1"/>
</dbReference>
<evidence type="ECO:0000256" key="9">
    <source>
        <dbReference type="ARBA" id="ARBA00047944"/>
    </source>
</evidence>
<feature type="domain" description="Ribosomal RNA small subunit methyltransferase E methyltransferase" evidence="11">
    <location>
        <begin position="73"/>
        <end position="238"/>
    </location>
</feature>
<evidence type="ECO:0000256" key="4">
    <source>
        <dbReference type="ARBA" id="ARBA00022552"/>
    </source>
</evidence>